<evidence type="ECO:0000313" key="4">
    <source>
        <dbReference type="Proteomes" id="UP000199087"/>
    </source>
</evidence>
<evidence type="ECO:0000256" key="1">
    <source>
        <dbReference type="SAM" id="MobiDB-lite"/>
    </source>
</evidence>
<dbReference type="AlphaFoldDB" id="A0A0U1NSR6"/>
<protein>
    <recommendedName>
        <fullName evidence="2">DUF7852 domain-containing protein</fullName>
    </recommendedName>
</protein>
<keyword evidence="4" id="KW-1185">Reference proteome</keyword>
<dbReference type="InterPro" id="IPR054845">
    <property type="entry name" value="Exosporium_prot_C"/>
</dbReference>
<name>A0A0U1NSR6_9BACI</name>
<dbReference type="EMBL" id="CVRB01000001">
    <property type="protein sequence ID" value="CRK81111.1"/>
    <property type="molecule type" value="Genomic_DNA"/>
</dbReference>
<gene>
    <name evidence="3" type="ORF">BN000_01009</name>
</gene>
<dbReference type="Pfam" id="PF25250">
    <property type="entry name" value="DUF7852"/>
    <property type="match status" value="2"/>
</dbReference>
<feature type="compositionally biased region" description="Basic and acidic residues" evidence="1">
    <location>
        <begin position="1"/>
        <end position="15"/>
    </location>
</feature>
<dbReference type="RefSeq" id="WP_245640316.1">
    <property type="nucleotide sequence ID" value="NZ_CVRB01000001.1"/>
</dbReference>
<dbReference type="STRING" id="1499688.BN000_01009"/>
<accession>A0A0U1NSR6</accession>
<dbReference type="NCBIfam" id="NF045794">
    <property type="entry name" value="CsxC_fam"/>
    <property type="match status" value="1"/>
</dbReference>
<dbReference type="Proteomes" id="UP000199087">
    <property type="component" value="Unassembled WGS sequence"/>
</dbReference>
<dbReference type="InterPro" id="IPR057174">
    <property type="entry name" value="DUF7852"/>
</dbReference>
<evidence type="ECO:0000313" key="3">
    <source>
        <dbReference type="EMBL" id="CRK81111.1"/>
    </source>
</evidence>
<reference evidence="4" key="1">
    <citation type="submission" date="2015-05" db="EMBL/GenBank/DDBJ databases">
        <authorList>
            <person name="Urmite Genomes"/>
        </authorList>
    </citation>
    <scope>NUCLEOTIDE SEQUENCE [LARGE SCALE GENOMIC DNA]</scope>
    <source>
        <strain evidence="4">LF1</strain>
    </source>
</reference>
<organism evidence="3 4">
    <name type="scientific">Neobacillus massiliamazoniensis</name>
    <dbReference type="NCBI Taxonomy" id="1499688"/>
    <lineage>
        <taxon>Bacteria</taxon>
        <taxon>Bacillati</taxon>
        <taxon>Bacillota</taxon>
        <taxon>Bacilli</taxon>
        <taxon>Bacillales</taxon>
        <taxon>Bacillaceae</taxon>
        <taxon>Neobacillus</taxon>
    </lineage>
</organism>
<feature type="domain" description="DUF7852" evidence="2">
    <location>
        <begin position="49"/>
        <end position="131"/>
    </location>
</feature>
<feature type="region of interest" description="Disordered" evidence="1">
    <location>
        <begin position="1"/>
        <end position="24"/>
    </location>
</feature>
<feature type="domain" description="DUF7852" evidence="2">
    <location>
        <begin position="132"/>
        <end position="206"/>
    </location>
</feature>
<evidence type="ECO:0000259" key="2">
    <source>
        <dbReference type="Pfam" id="PF25250"/>
    </source>
</evidence>
<proteinExistence type="predicted"/>
<sequence>MGSHQPEHECHEPDHTPVPGGPCPVEPTRLVPFTNSGTDLFVGPAVTTTIKVPVVTAEPTIQIVVETDIKLHPAATEIKRVKKNVFLNQVKLVPVAFTRIDNTDFFNVTRGKLFVAGHIRKNLEFVSHECKGEVQDRIVDIPFTGFTDITAFTNPPIIGIAETAEANFLNETTNLDARLDKFFFQNLVKFNEQPFGELVAANFFELDFSPIMASPEGKFKTLREKIVLELTLKVLQVQQIRFSASPVVPRLTGLTPPTSP</sequence>